<dbReference type="CDD" id="cd06503">
    <property type="entry name" value="ATP-synt_Fo_b"/>
    <property type="match status" value="1"/>
</dbReference>
<feature type="region of interest" description="Disordered" evidence="1">
    <location>
        <begin position="1263"/>
        <end position="1289"/>
    </location>
</feature>
<proteinExistence type="predicted"/>
<dbReference type="EMBL" id="JAACJL010000045">
    <property type="protein sequence ID" value="KAF4613935.1"/>
    <property type="molecule type" value="Genomic_DNA"/>
</dbReference>
<name>A0A8H4VMW1_9AGAR</name>
<dbReference type="Proteomes" id="UP000521872">
    <property type="component" value="Unassembled WGS sequence"/>
</dbReference>
<keyword evidence="2" id="KW-1133">Transmembrane helix</keyword>
<dbReference type="InterPro" id="IPR057678">
    <property type="entry name" value="DUF7918"/>
</dbReference>
<feature type="region of interest" description="Disordered" evidence="1">
    <location>
        <begin position="470"/>
        <end position="492"/>
    </location>
</feature>
<keyword evidence="6" id="KW-1185">Reference proteome</keyword>
<dbReference type="PANTHER" id="PTHR36223:SF1">
    <property type="entry name" value="TRANSCRIPTION ELONGATION FACTOR EAF N-TERMINAL DOMAIN-CONTAINING PROTEIN"/>
    <property type="match status" value="1"/>
</dbReference>
<sequence>MKYSVQRGRGRLRYISNTLLWPSLLTLFKFINVASGSGLPVGSGLQSSTSEIEEVGPFYIDGRPVKLVDTPGFDDTTKSDTDILYMISNYLSTRYKEGKRLAGLIYFHRISDFRVGGVSRRNFKVFRQICGQDALANVIILTNMWGQVTEEVGAAREAELANEDIYFKPALDKGARMMRHDATVGSAHHILRQIINNHPLPLQIQQEIIDQNKAVDGTSAAAEVKNVMLLEEQERFNEEMARLQKQTEDDMRARHEEQQRLVREEAERHEKEIREAEAQSRALAEEAERHRQDAERRQQEAAEKARQDAERIAEEHRRQAEELQRKIAEQQEEERRRAEEERQAQDRRNGLENFGREVDEGLKWFGGQIGRTFGWCYEFVDARPSTSYLLESIYLLRDSERPGKALVELREPQRPSGIRPSQDCQWSLSRITCINLSNRLHNVHFAPAMPTATTTTKVAKLSSFPSQLPLKASIQPSTPSSPSSPSLSGTIPQTSKAATLRSLYTRAARAFVIKDIPLTYSLLRSAFDLLDAPQKPLDSLSDLRRKWDILRITFESTVYISPPPSTEILPESLRTLLSDSPQSLATSIYNRSLALFTPSVGNAQKAVLNAAYLPVQVLTTLIYCSLKLDASDVGRIMVEDWLAHREPHYSLDDQSSNVETEGYVKVLDLYCLHILPRLEQWEYAKEFLEYESEMPSHRRQHLKTSLNNLYVQAMASRRPFKPVEPAFPTPSSTISSPRSNSPAPSSSSSSSSLSTTSTHTVVPSASKGTRPALSGLTEIPKASSSSSSVSSDETATPRAPPATLPNGNTQTSSTTLTRSSRPQSLTRRLSSSAGSGYNPLPRSNLANQVSARPATPSTYALIRASLAPYLTSTRVTTFLVLFVVVPLISFVLRMRRRKRLLQLGLEGGATAASIAAAVSANSNADLVRRRLQAASGGMEGSLVQRAWGEITFTKFKQVVPGLLVWRSFYVAVQLSARRTSRLGRLDFHWRYTGNMDPKEGTDIPTSMFCNGFDARVRVDGKDVPHYAIEVDEEKKEVVCWIASETGKPFTMVVTKVSPKELQSSLLYYVDGNQVAAYAVLDTHAGKTVTATGVDVSSTERRALLFSEMEFTDDDSLLEASQSTKIGEIKIVVEEATFTKDTAPPCKLHERAKKGLNHQVKLGASIPIPSTSRSYRTTVLGILATFYFRYRPLAMLQANGLTPHAVPKDAPPPPSTGKRGRSEADEDKGDANDEDEDDEVVEVTYEEEERRLLEQLEKVRQKKLESARSRKKIKTEEKTYFTPGEVIDLT</sequence>
<keyword evidence="2" id="KW-0472">Membrane</keyword>
<comment type="caution">
    <text evidence="5">The sequence shown here is derived from an EMBL/GenBank/DDBJ whole genome shotgun (WGS) entry which is preliminary data.</text>
</comment>
<evidence type="ECO:0000256" key="3">
    <source>
        <dbReference type="SAM" id="SignalP"/>
    </source>
</evidence>
<feature type="chain" id="PRO_5034349425" description="DUF7918 domain-containing protein" evidence="3">
    <location>
        <begin position="37"/>
        <end position="1289"/>
    </location>
</feature>
<protein>
    <recommendedName>
        <fullName evidence="4">DUF7918 domain-containing protein</fullName>
    </recommendedName>
</protein>
<accession>A0A8H4VMW1</accession>
<evidence type="ECO:0000259" key="4">
    <source>
        <dbReference type="Pfam" id="PF25534"/>
    </source>
</evidence>
<keyword evidence="2" id="KW-0812">Transmembrane</keyword>
<evidence type="ECO:0000256" key="2">
    <source>
        <dbReference type="SAM" id="Phobius"/>
    </source>
</evidence>
<gene>
    <name evidence="5" type="ORF">D9613_007513</name>
</gene>
<feature type="region of interest" description="Disordered" evidence="1">
    <location>
        <begin position="1201"/>
        <end position="1246"/>
    </location>
</feature>
<dbReference type="SUPFAM" id="SSF52540">
    <property type="entry name" value="P-loop containing nucleoside triphosphate hydrolases"/>
    <property type="match status" value="1"/>
</dbReference>
<feature type="region of interest" description="Disordered" evidence="1">
    <location>
        <begin position="243"/>
        <end position="352"/>
    </location>
</feature>
<evidence type="ECO:0000313" key="6">
    <source>
        <dbReference type="Proteomes" id="UP000521872"/>
    </source>
</evidence>
<feature type="compositionally biased region" description="Basic and acidic residues" evidence="1">
    <location>
        <begin position="1263"/>
        <end position="1278"/>
    </location>
</feature>
<dbReference type="InterPro" id="IPR027417">
    <property type="entry name" value="P-loop_NTPase"/>
</dbReference>
<feature type="domain" description="DUF7918" evidence="4">
    <location>
        <begin position="1011"/>
        <end position="1202"/>
    </location>
</feature>
<evidence type="ECO:0000256" key="1">
    <source>
        <dbReference type="SAM" id="MobiDB-lite"/>
    </source>
</evidence>
<organism evidence="5 6">
    <name type="scientific">Agrocybe pediades</name>
    <dbReference type="NCBI Taxonomy" id="84607"/>
    <lineage>
        <taxon>Eukaryota</taxon>
        <taxon>Fungi</taxon>
        <taxon>Dikarya</taxon>
        <taxon>Basidiomycota</taxon>
        <taxon>Agaricomycotina</taxon>
        <taxon>Agaricomycetes</taxon>
        <taxon>Agaricomycetidae</taxon>
        <taxon>Agaricales</taxon>
        <taxon>Agaricineae</taxon>
        <taxon>Strophariaceae</taxon>
        <taxon>Agrocybe</taxon>
    </lineage>
</organism>
<dbReference type="PANTHER" id="PTHR36223">
    <property type="entry name" value="BETA-LACTAMASE-TYPE TRANSPEPTIDASE FOLD DOMAIN CONTAINING PROTEIN"/>
    <property type="match status" value="1"/>
</dbReference>
<feature type="region of interest" description="Disordered" evidence="1">
    <location>
        <begin position="721"/>
        <end position="849"/>
    </location>
</feature>
<keyword evidence="3" id="KW-0732">Signal</keyword>
<reference evidence="5 6" key="1">
    <citation type="submission" date="2019-12" db="EMBL/GenBank/DDBJ databases">
        <authorList>
            <person name="Floudas D."/>
            <person name="Bentzer J."/>
            <person name="Ahren D."/>
            <person name="Johansson T."/>
            <person name="Persson P."/>
            <person name="Tunlid A."/>
        </authorList>
    </citation>
    <scope>NUCLEOTIDE SEQUENCE [LARGE SCALE GENOMIC DNA]</scope>
    <source>
        <strain evidence="5 6">CBS 102.39</strain>
    </source>
</reference>
<feature type="compositionally biased region" description="Acidic residues" evidence="1">
    <location>
        <begin position="1223"/>
        <end position="1246"/>
    </location>
</feature>
<feature type="compositionally biased region" description="Low complexity" evidence="1">
    <location>
        <begin position="809"/>
        <end position="832"/>
    </location>
</feature>
<feature type="transmembrane region" description="Helical" evidence="2">
    <location>
        <begin position="875"/>
        <end position="892"/>
    </location>
</feature>
<feature type="compositionally biased region" description="Low complexity" evidence="1">
    <location>
        <begin position="783"/>
        <end position="797"/>
    </location>
</feature>
<feature type="compositionally biased region" description="Low complexity" evidence="1">
    <location>
        <begin position="476"/>
        <end position="488"/>
    </location>
</feature>
<dbReference type="Gene3D" id="3.40.50.300">
    <property type="entry name" value="P-loop containing nucleotide triphosphate hydrolases"/>
    <property type="match status" value="1"/>
</dbReference>
<feature type="compositionally biased region" description="Low complexity" evidence="1">
    <location>
        <begin position="729"/>
        <end position="766"/>
    </location>
</feature>
<feature type="signal peptide" evidence="3">
    <location>
        <begin position="1"/>
        <end position="36"/>
    </location>
</feature>
<evidence type="ECO:0000313" key="5">
    <source>
        <dbReference type="EMBL" id="KAF4613935.1"/>
    </source>
</evidence>
<dbReference type="Pfam" id="PF25534">
    <property type="entry name" value="DUF7918"/>
    <property type="match status" value="1"/>
</dbReference>